<dbReference type="PANTHER" id="PTHR15487:SF4">
    <property type="entry name" value="ADP-RIBOSYLATION FACTOR-LIKE PROTEIN 2-BINDING PROTEIN"/>
    <property type="match status" value="1"/>
</dbReference>
<dbReference type="Pfam" id="PF11527">
    <property type="entry name" value="ARL2_Bind_BART"/>
    <property type="match status" value="1"/>
</dbReference>
<keyword evidence="12" id="KW-0966">Cell projection</keyword>
<evidence type="ECO:0000256" key="13">
    <source>
        <dbReference type="SAM" id="MobiDB-lite"/>
    </source>
</evidence>
<dbReference type="GO" id="GO:0051457">
    <property type="term" value="P:maintenance of protein location in nucleus"/>
    <property type="evidence" value="ECO:0007669"/>
    <property type="project" value="TreeGrafter"/>
</dbReference>
<keyword evidence="16" id="KW-1185">Reference proteome</keyword>
<evidence type="ECO:0000256" key="12">
    <source>
        <dbReference type="ARBA" id="ARBA00023273"/>
    </source>
</evidence>
<keyword evidence="7" id="KW-0963">Cytoplasm</keyword>
<feature type="region of interest" description="Disordered" evidence="13">
    <location>
        <begin position="166"/>
        <end position="194"/>
    </location>
</feature>
<evidence type="ECO:0000256" key="2">
    <source>
        <dbReference type="ARBA" id="ARBA00004123"/>
    </source>
</evidence>
<evidence type="ECO:0000256" key="6">
    <source>
        <dbReference type="ARBA" id="ARBA00014849"/>
    </source>
</evidence>
<dbReference type="PANTHER" id="PTHR15487">
    <property type="entry name" value="ADP-RIBOSYLATION FACTOR-LIKE PROTEIN 2-BINDING PROTEIN"/>
    <property type="match status" value="1"/>
</dbReference>
<name>A0A835XPG3_9CHLO</name>
<evidence type="ECO:0000256" key="8">
    <source>
        <dbReference type="ARBA" id="ARBA00023069"/>
    </source>
</evidence>
<keyword evidence="10" id="KW-0206">Cytoskeleton</keyword>
<organism evidence="15 16">
    <name type="scientific">Edaphochlamys debaryana</name>
    <dbReference type="NCBI Taxonomy" id="47281"/>
    <lineage>
        <taxon>Eukaryota</taxon>
        <taxon>Viridiplantae</taxon>
        <taxon>Chlorophyta</taxon>
        <taxon>core chlorophytes</taxon>
        <taxon>Chlorophyceae</taxon>
        <taxon>CS clade</taxon>
        <taxon>Chlamydomonadales</taxon>
        <taxon>Chlamydomonadales incertae sedis</taxon>
        <taxon>Edaphochlamys</taxon>
    </lineage>
</organism>
<evidence type="ECO:0000256" key="11">
    <source>
        <dbReference type="ARBA" id="ARBA00023242"/>
    </source>
</evidence>
<evidence type="ECO:0000259" key="14">
    <source>
        <dbReference type="Pfam" id="PF11527"/>
    </source>
</evidence>
<dbReference type="GO" id="GO:0005758">
    <property type="term" value="C:mitochondrial intermembrane space"/>
    <property type="evidence" value="ECO:0007669"/>
    <property type="project" value="UniProtKB-SubCell"/>
</dbReference>
<keyword evidence="8" id="KW-0969">Cilium</keyword>
<comment type="caution">
    <text evidence="15">The sequence shown here is derived from an EMBL/GenBank/DDBJ whole genome shotgun (WGS) entry which is preliminary data.</text>
</comment>
<evidence type="ECO:0000313" key="15">
    <source>
        <dbReference type="EMBL" id="KAG2487147.1"/>
    </source>
</evidence>
<dbReference type="EMBL" id="JAEHOE010000101">
    <property type="protein sequence ID" value="KAG2487147.1"/>
    <property type="molecule type" value="Genomic_DNA"/>
</dbReference>
<evidence type="ECO:0000256" key="9">
    <source>
        <dbReference type="ARBA" id="ARBA00023128"/>
    </source>
</evidence>
<keyword evidence="9" id="KW-0496">Mitochondrion</keyword>
<dbReference type="Gene3D" id="1.20.1520.10">
    <property type="entry name" value="ADP-ribosylation factor-like 2-binding protein, domain"/>
    <property type="match status" value="1"/>
</dbReference>
<dbReference type="OrthoDB" id="302784at2759"/>
<keyword evidence="11" id="KW-0539">Nucleus</keyword>
<evidence type="ECO:0000256" key="5">
    <source>
        <dbReference type="ARBA" id="ARBA00009880"/>
    </source>
</evidence>
<feature type="domain" description="BART" evidence="14">
    <location>
        <begin position="37"/>
        <end position="148"/>
    </location>
</feature>
<accession>A0A835XPG3</accession>
<proteinExistence type="inferred from homology"/>
<dbReference type="GO" id="GO:0005634">
    <property type="term" value="C:nucleus"/>
    <property type="evidence" value="ECO:0007669"/>
    <property type="project" value="UniProtKB-SubCell"/>
</dbReference>
<evidence type="ECO:0000256" key="10">
    <source>
        <dbReference type="ARBA" id="ARBA00023212"/>
    </source>
</evidence>
<dbReference type="InterPro" id="IPR042541">
    <property type="entry name" value="BART_sf"/>
</dbReference>
<dbReference type="InterPro" id="IPR038849">
    <property type="entry name" value="ARL2BP"/>
</dbReference>
<comment type="similarity">
    <text evidence="5">Belongs to the ARL2BP family.</text>
</comment>
<evidence type="ECO:0000256" key="7">
    <source>
        <dbReference type="ARBA" id="ARBA00022490"/>
    </source>
</evidence>
<dbReference type="Proteomes" id="UP000612055">
    <property type="component" value="Unassembled WGS sequence"/>
</dbReference>
<gene>
    <name evidence="15" type="ORF">HYH03_014260</name>
</gene>
<sequence length="194" mass="22020">MHEEDVDVCDGDLGDGDEEEVNFVDDGGGLDDKTRRFQAIVGALEDVLVDEEFEELREGFCRENCQHFEDTDENKLIYTDIFSKYTSLVENTIERKLTTAVPGFSMAEFMTLLETHKDSLMSEVFDLLLSLADFEAFKETMLSYKREVSAGPAFELKCTQLRVHTEEQEDGDERPDLDLSLQISPIGSGPKSRR</sequence>
<dbReference type="AlphaFoldDB" id="A0A835XPG3"/>
<evidence type="ECO:0000256" key="1">
    <source>
        <dbReference type="ARBA" id="ARBA00004120"/>
    </source>
</evidence>
<comment type="subcellular location">
    <subcellularLocation>
        <location evidence="1">Cytoplasm</location>
        <location evidence="1">Cytoskeleton</location>
        <location evidence="1">Cilium basal body</location>
    </subcellularLocation>
    <subcellularLocation>
        <location evidence="3">Cytoplasm</location>
        <location evidence="3">Cytoskeleton</location>
        <location evidence="3">Microtubule organizing center</location>
        <location evidence="3">Centrosome</location>
    </subcellularLocation>
    <subcellularLocation>
        <location evidence="4">Mitochondrion intermembrane space</location>
    </subcellularLocation>
    <subcellularLocation>
        <location evidence="2">Nucleus</location>
    </subcellularLocation>
</comment>
<dbReference type="InterPro" id="IPR023379">
    <property type="entry name" value="BART_dom"/>
</dbReference>
<evidence type="ECO:0000256" key="4">
    <source>
        <dbReference type="ARBA" id="ARBA00004569"/>
    </source>
</evidence>
<evidence type="ECO:0000256" key="3">
    <source>
        <dbReference type="ARBA" id="ARBA00004300"/>
    </source>
</evidence>
<reference evidence="15" key="1">
    <citation type="journal article" date="2020" name="bioRxiv">
        <title>Comparative genomics of Chlamydomonas.</title>
        <authorList>
            <person name="Craig R.J."/>
            <person name="Hasan A.R."/>
            <person name="Ness R.W."/>
            <person name="Keightley P.D."/>
        </authorList>
    </citation>
    <scope>NUCLEOTIDE SEQUENCE</scope>
    <source>
        <strain evidence="15">CCAP 11/70</strain>
    </source>
</reference>
<protein>
    <recommendedName>
        <fullName evidence="6">ADP-ribosylation factor-like protein 2-binding protein</fullName>
    </recommendedName>
</protein>
<evidence type="ECO:0000313" key="16">
    <source>
        <dbReference type="Proteomes" id="UP000612055"/>
    </source>
</evidence>